<feature type="domain" description="DNA ligase D polymerase" evidence="1">
    <location>
        <begin position="34"/>
        <end position="279"/>
    </location>
</feature>
<dbReference type="NCBIfam" id="TIGR02778">
    <property type="entry name" value="ligD_pol"/>
    <property type="match status" value="1"/>
</dbReference>
<dbReference type="PANTHER" id="PTHR42705:SF2">
    <property type="entry name" value="BIFUNCTIONAL NON-HOMOLOGOUS END JOINING PROTEIN LIGD"/>
    <property type="match status" value="1"/>
</dbReference>
<dbReference type="InterPro" id="IPR014145">
    <property type="entry name" value="LigD_pol_dom"/>
</dbReference>
<protein>
    <submittedName>
        <fullName evidence="2">DNA polymerase domain-containing protein</fullName>
    </submittedName>
</protein>
<dbReference type="Proteomes" id="UP000310636">
    <property type="component" value="Unassembled WGS sequence"/>
</dbReference>
<evidence type="ECO:0000259" key="1">
    <source>
        <dbReference type="Pfam" id="PF21686"/>
    </source>
</evidence>
<name>A0A4S4BKR2_9BACL</name>
<dbReference type="AlphaFoldDB" id="A0A4S4BKR2"/>
<dbReference type="PANTHER" id="PTHR42705">
    <property type="entry name" value="BIFUNCTIONAL NON-HOMOLOGOUS END JOINING PROTEIN LIGD"/>
    <property type="match status" value="1"/>
</dbReference>
<dbReference type="RefSeq" id="WP_136372404.1">
    <property type="nucleotide sequence ID" value="NZ_SSOB01000038.1"/>
</dbReference>
<evidence type="ECO:0000313" key="3">
    <source>
        <dbReference type="Proteomes" id="UP000310636"/>
    </source>
</evidence>
<sequence>MPATASPPITIKLGELELNVTHPDKLLWPDVGITKLTYVRKLAELADSLLPHASGRYLTTIRYPEGIQGISFYQKNIPPNAPAYVPHSENDGIRYIRLDSLPALLWLGSQYALEFHASCERIGEPLPDRWMLDIDPSLEEEPRLMEAVSLVLELLDSLGLSAVPKTSGATGVQIVMPIEPGPTYDELREFGKFVSEYLAASHPKLFTVERLKRNRGTLVYLDYLQFYPGRTLIAAYSPRARPGAPVSAPLTREEVRSNAHPRDFHLLNMPERIRRLGDLIGQHPKQPLGQVLGQVLRMLPRR</sequence>
<comment type="caution">
    <text evidence="2">The sequence shown here is derived from an EMBL/GenBank/DDBJ whole genome shotgun (WGS) entry which is preliminary data.</text>
</comment>
<dbReference type="Gene3D" id="3.90.920.10">
    <property type="entry name" value="DNA primase, PRIM domain"/>
    <property type="match status" value="1"/>
</dbReference>
<dbReference type="Pfam" id="PF21686">
    <property type="entry name" value="LigD_Prim-Pol"/>
    <property type="match status" value="1"/>
</dbReference>
<dbReference type="OrthoDB" id="9802472at2"/>
<keyword evidence="3" id="KW-1185">Reference proteome</keyword>
<dbReference type="EMBL" id="SSOB01000038">
    <property type="protein sequence ID" value="THF74716.1"/>
    <property type="molecule type" value="Genomic_DNA"/>
</dbReference>
<accession>A0A4S4BKR2</accession>
<organism evidence="2 3">
    <name type="scientific">Cohnella fermenti</name>
    <dbReference type="NCBI Taxonomy" id="2565925"/>
    <lineage>
        <taxon>Bacteria</taxon>
        <taxon>Bacillati</taxon>
        <taxon>Bacillota</taxon>
        <taxon>Bacilli</taxon>
        <taxon>Bacillales</taxon>
        <taxon>Paenibacillaceae</taxon>
        <taxon>Cohnella</taxon>
    </lineage>
</organism>
<gene>
    <name evidence="2" type="ORF">E6C55_24195</name>
</gene>
<proteinExistence type="predicted"/>
<evidence type="ECO:0000313" key="2">
    <source>
        <dbReference type="EMBL" id="THF74716.1"/>
    </source>
</evidence>
<reference evidence="2 3" key="1">
    <citation type="submission" date="2019-04" db="EMBL/GenBank/DDBJ databases">
        <title>Cohnella sp. nov. isolated from preserved vegetables.</title>
        <authorList>
            <person name="Lin S.-Y."/>
            <person name="Hung M.-H."/>
            <person name="Young C.-C."/>
        </authorList>
    </citation>
    <scope>NUCLEOTIDE SEQUENCE [LARGE SCALE GENOMIC DNA]</scope>
    <source>
        <strain evidence="2 3">CC-MHH1044</strain>
    </source>
</reference>
<dbReference type="InterPro" id="IPR052171">
    <property type="entry name" value="NHEJ_LigD"/>
</dbReference>